<dbReference type="AlphaFoldDB" id="E2BMD1"/>
<evidence type="ECO:0000313" key="1">
    <source>
        <dbReference type="EMBL" id="EFN83160.1"/>
    </source>
</evidence>
<proteinExistence type="predicted"/>
<reference evidence="1 2" key="1">
    <citation type="journal article" date="2010" name="Science">
        <title>Genomic comparison of the ants Camponotus floridanus and Harpegnathos saltator.</title>
        <authorList>
            <person name="Bonasio R."/>
            <person name="Zhang G."/>
            <person name="Ye C."/>
            <person name="Mutti N.S."/>
            <person name="Fang X."/>
            <person name="Qin N."/>
            <person name="Donahue G."/>
            <person name="Yang P."/>
            <person name="Li Q."/>
            <person name="Li C."/>
            <person name="Zhang P."/>
            <person name="Huang Z."/>
            <person name="Berger S.L."/>
            <person name="Reinberg D."/>
            <person name="Wang J."/>
            <person name="Liebig J."/>
        </authorList>
    </citation>
    <scope>NUCLEOTIDE SEQUENCE [LARGE SCALE GENOMIC DNA]</scope>
    <source>
        <strain evidence="1 2">R22 G/1</strain>
    </source>
</reference>
<gene>
    <name evidence="1" type="ORF">EAI_11234</name>
</gene>
<accession>E2BMD1</accession>
<sequence>MSTKKHTILKHEINMAFENASIFGNKNSDDTKATFTVVAESNSNPADADAAPEDPIRAKQSRLEKLKRNVAGSDCKSFRQECVVVVEITLTAQMSRRRPEYALRTSWGCFFIFRTSLGCFQENMCCLGSS</sequence>
<protein>
    <submittedName>
        <fullName evidence="1">Uncharacterized protein</fullName>
    </submittedName>
</protein>
<keyword evidence="2" id="KW-1185">Reference proteome</keyword>
<evidence type="ECO:0000313" key="2">
    <source>
        <dbReference type="Proteomes" id="UP000008237"/>
    </source>
</evidence>
<dbReference type="EMBL" id="GL449185">
    <property type="protein sequence ID" value="EFN83160.1"/>
    <property type="molecule type" value="Genomic_DNA"/>
</dbReference>
<dbReference type="Proteomes" id="UP000008237">
    <property type="component" value="Unassembled WGS sequence"/>
</dbReference>
<name>E2BMD1_HARSA</name>
<organism evidence="2">
    <name type="scientific">Harpegnathos saltator</name>
    <name type="common">Jerdon's jumping ant</name>
    <dbReference type="NCBI Taxonomy" id="610380"/>
    <lineage>
        <taxon>Eukaryota</taxon>
        <taxon>Metazoa</taxon>
        <taxon>Ecdysozoa</taxon>
        <taxon>Arthropoda</taxon>
        <taxon>Hexapoda</taxon>
        <taxon>Insecta</taxon>
        <taxon>Pterygota</taxon>
        <taxon>Neoptera</taxon>
        <taxon>Endopterygota</taxon>
        <taxon>Hymenoptera</taxon>
        <taxon>Apocrita</taxon>
        <taxon>Aculeata</taxon>
        <taxon>Formicoidea</taxon>
        <taxon>Formicidae</taxon>
        <taxon>Ponerinae</taxon>
        <taxon>Ponerini</taxon>
        <taxon>Harpegnathos</taxon>
    </lineage>
</organism>
<dbReference type="InParanoid" id="E2BMD1"/>